<dbReference type="PANTHER" id="PTHR43861:SF1">
    <property type="entry name" value="TRANS-ACONITATE 2-METHYLTRANSFERASE"/>
    <property type="match status" value="1"/>
</dbReference>
<dbReference type="Gene3D" id="2.20.25.10">
    <property type="match status" value="1"/>
</dbReference>
<reference evidence="3" key="1">
    <citation type="journal article" date="2019" name="Int. J. Syst. Evol. Microbiol.">
        <title>The Global Catalogue of Microorganisms (GCM) 10K type strain sequencing project: providing services to taxonomists for standard genome sequencing and annotation.</title>
        <authorList>
            <consortium name="The Broad Institute Genomics Platform"/>
            <consortium name="The Broad Institute Genome Sequencing Center for Infectious Disease"/>
            <person name="Wu L."/>
            <person name="Ma J."/>
        </authorList>
    </citation>
    <scope>NUCLEOTIDE SEQUENCE [LARGE SCALE GENOMIC DNA]</scope>
    <source>
        <strain evidence="3">JCM 3338</strain>
    </source>
</reference>
<dbReference type="SUPFAM" id="SSF158997">
    <property type="entry name" value="Trm112p-like"/>
    <property type="match status" value="1"/>
</dbReference>
<dbReference type="CDD" id="cd02440">
    <property type="entry name" value="AdoMet_MTases"/>
    <property type="match status" value="1"/>
</dbReference>
<name>A0ABW4X9N9_9ACTN</name>
<keyword evidence="3" id="KW-1185">Reference proteome</keyword>
<gene>
    <name evidence="2" type="ORF">ACFSHS_07995</name>
</gene>
<evidence type="ECO:0000313" key="2">
    <source>
        <dbReference type="EMBL" id="MFD2091518.1"/>
    </source>
</evidence>
<sequence>MQPRLLDLLVCPECRQRFTLEDPVEADGGAIESATLLCGTGHAFPVVAGIPRLLGKNSPRDLDRVRDSFSLEWTHHQPGDRTWHLDLEMRVRTTFVDVLGIAPEELRTKTVLDAGCGNGSQSVAFTEFVHEVIAIDLSTGLELGNRFRTRWQQGRADAVHFVQADVSRPPLPRRSVDVVYSFGVLHHTPDTRAGFDALVPLLRPGGTCYVWVYRYEPFWTPLIRLIRTVTTRVPVDLFNRIAPVLAWPFLLFTTVLDISGIRSYPRISRREAALALMDIFAAPYAHHHSQEEVRGWFDAAGFTDVRECNQARRGFGMVGRLAP</sequence>
<dbReference type="Proteomes" id="UP001597402">
    <property type="component" value="Unassembled WGS sequence"/>
</dbReference>
<dbReference type="GO" id="GO:0032259">
    <property type="term" value="P:methylation"/>
    <property type="evidence" value="ECO:0007669"/>
    <property type="project" value="UniProtKB-KW"/>
</dbReference>
<keyword evidence="2" id="KW-0808">Transferase</keyword>
<dbReference type="Gene3D" id="3.40.50.150">
    <property type="entry name" value="Vaccinia Virus protein VP39"/>
    <property type="match status" value="1"/>
</dbReference>
<comment type="caution">
    <text evidence="2">The sequence shown here is derived from an EMBL/GenBank/DDBJ whole genome shotgun (WGS) entry which is preliminary data.</text>
</comment>
<dbReference type="InterPro" id="IPR013216">
    <property type="entry name" value="Methyltransf_11"/>
</dbReference>
<dbReference type="GO" id="GO:0008168">
    <property type="term" value="F:methyltransferase activity"/>
    <property type="evidence" value="ECO:0007669"/>
    <property type="project" value="UniProtKB-KW"/>
</dbReference>
<accession>A0ABW4X9N9</accession>
<dbReference type="EMBL" id="JBHUHP010000008">
    <property type="protein sequence ID" value="MFD2091518.1"/>
    <property type="molecule type" value="Genomic_DNA"/>
</dbReference>
<organism evidence="2 3">
    <name type="scientific">Blastococcus deserti</name>
    <dbReference type="NCBI Taxonomy" id="2259033"/>
    <lineage>
        <taxon>Bacteria</taxon>
        <taxon>Bacillati</taxon>
        <taxon>Actinomycetota</taxon>
        <taxon>Actinomycetes</taxon>
        <taxon>Geodermatophilales</taxon>
        <taxon>Geodermatophilaceae</taxon>
        <taxon>Blastococcus</taxon>
    </lineage>
</organism>
<dbReference type="PANTHER" id="PTHR43861">
    <property type="entry name" value="TRANS-ACONITATE 2-METHYLTRANSFERASE-RELATED"/>
    <property type="match status" value="1"/>
</dbReference>
<keyword evidence="2" id="KW-0489">Methyltransferase</keyword>
<feature type="domain" description="Methyltransferase type 11" evidence="1">
    <location>
        <begin position="112"/>
        <end position="210"/>
    </location>
</feature>
<dbReference type="InterPro" id="IPR029063">
    <property type="entry name" value="SAM-dependent_MTases_sf"/>
</dbReference>
<proteinExistence type="predicted"/>
<protein>
    <submittedName>
        <fullName evidence="2">Methyltransferase domain-containing protein</fullName>
    </submittedName>
</protein>
<dbReference type="Pfam" id="PF08241">
    <property type="entry name" value="Methyltransf_11"/>
    <property type="match status" value="1"/>
</dbReference>
<dbReference type="SUPFAM" id="SSF53335">
    <property type="entry name" value="S-adenosyl-L-methionine-dependent methyltransferases"/>
    <property type="match status" value="1"/>
</dbReference>
<evidence type="ECO:0000313" key="3">
    <source>
        <dbReference type="Proteomes" id="UP001597402"/>
    </source>
</evidence>
<evidence type="ECO:0000259" key="1">
    <source>
        <dbReference type="Pfam" id="PF08241"/>
    </source>
</evidence>
<dbReference type="RefSeq" id="WP_376873878.1">
    <property type="nucleotide sequence ID" value="NZ_JBHUHP010000008.1"/>
</dbReference>